<name>S0AQ86_FERAC</name>
<feature type="region of interest" description="Disordered" evidence="1">
    <location>
        <begin position="313"/>
        <end position="334"/>
    </location>
</feature>
<dbReference type="SUPFAM" id="SSF52540">
    <property type="entry name" value="P-loop containing nucleoside triphosphate hydrolases"/>
    <property type="match status" value="1"/>
</dbReference>
<dbReference type="Pfam" id="PF13384">
    <property type="entry name" value="HTH_23"/>
    <property type="match status" value="1"/>
</dbReference>
<dbReference type="GeneID" id="16025613"/>
<dbReference type="Proteomes" id="UP000014660">
    <property type="component" value="Chromosome"/>
</dbReference>
<sequence length="380" mass="43942">MHTFLMDLNNERQQKFKEDFPESFNGIQFNLDVFLYYFGYSESLFIKKRYKLDLKDKRAQLLLEDFPEAMDGEFLDIQELYEALDRDFYLFDNNQPDTDLDDLGDNVDVIVRWTKQRIKENRNCSMLFSGETGSGKSYSAIALAEKLDPGFNVDRIVFNVEDFLKLSTSNLPKGSVIIFDDAGVGASNKEWNSLSGRIIGKFSQNSRYLNLINIYTVPSLNYIEKQSRELINLYFESTKIQGDAKVFHPFRVFRGADTLGFKYPKLWIGNIPITISKLHFNLASRDLLEAYENAKQTYMNRVNKEFLHEIQEAQREKKEKLNKKNGTGKGDNKKETNNDIIKIIKLKMKGLSVRDIAKSTGVPRSTVQRVISEINSDDDL</sequence>
<organism evidence="2 3">
    <name type="scientific">Ferroplasma acidarmanus Fer1</name>
    <dbReference type="NCBI Taxonomy" id="333146"/>
    <lineage>
        <taxon>Archaea</taxon>
        <taxon>Methanobacteriati</taxon>
        <taxon>Thermoplasmatota</taxon>
        <taxon>Thermoplasmata</taxon>
        <taxon>Thermoplasmatales</taxon>
        <taxon>Ferroplasmaceae</taxon>
        <taxon>Ferroplasma</taxon>
    </lineage>
</organism>
<dbReference type="Gene3D" id="3.40.50.300">
    <property type="entry name" value="P-loop containing nucleotide triphosphate hydrolases"/>
    <property type="match status" value="1"/>
</dbReference>
<gene>
    <name evidence="2" type="ORF">FACI_IFERC00001G1433</name>
</gene>
<dbReference type="KEGG" id="fac:FACI_IFERC01G1433"/>
<proteinExistence type="predicted"/>
<evidence type="ECO:0000313" key="3">
    <source>
        <dbReference type="Proteomes" id="UP000014660"/>
    </source>
</evidence>
<dbReference type="InterPro" id="IPR027417">
    <property type="entry name" value="P-loop_NTPase"/>
</dbReference>
<protein>
    <submittedName>
        <fullName evidence="2">Uncharacterized protein</fullName>
    </submittedName>
</protein>
<dbReference type="AlphaFoldDB" id="S0AQ86"/>
<evidence type="ECO:0000256" key="1">
    <source>
        <dbReference type="SAM" id="MobiDB-lite"/>
    </source>
</evidence>
<evidence type="ECO:0000313" key="2">
    <source>
        <dbReference type="EMBL" id="AGO61413.1"/>
    </source>
</evidence>
<reference evidence="2 3" key="1">
    <citation type="journal article" date="2007" name="Proc. Natl. Acad. Sci. U.S.A.">
        <title>Genome dynamics in a natural archaeal population.</title>
        <authorList>
            <person name="Allen E.E."/>
            <person name="Tyson G.W."/>
            <person name="Whitaker R.J."/>
            <person name="Detter J.C."/>
            <person name="Richardson P.M."/>
            <person name="Banfield J.F."/>
        </authorList>
    </citation>
    <scope>NUCLEOTIDE SEQUENCE [LARGE SCALE GENOMIC DNA]</scope>
    <source>
        <strain evidence="3">fer1</strain>
    </source>
</reference>
<dbReference type="InterPro" id="IPR036388">
    <property type="entry name" value="WH-like_DNA-bd_sf"/>
</dbReference>
<dbReference type="HOGENOM" id="CLU_726850_0_0_2"/>
<dbReference type="Gene3D" id="1.10.10.10">
    <property type="entry name" value="Winged helix-like DNA-binding domain superfamily/Winged helix DNA-binding domain"/>
    <property type="match status" value="1"/>
</dbReference>
<accession>S0AQ86</accession>
<keyword evidence="3" id="KW-1185">Reference proteome</keyword>
<dbReference type="EMBL" id="CP004145">
    <property type="protein sequence ID" value="AGO61413.1"/>
    <property type="molecule type" value="Genomic_DNA"/>
</dbReference>
<dbReference type="RefSeq" id="WP_019841674.1">
    <property type="nucleotide sequence ID" value="NC_021592.1"/>
</dbReference>